<evidence type="ECO:0000256" key="11">
    <source>
        <dbReference type="PIRSR" id="PIRSR000806-2"/>
    </source>
</evidence>
<evidence type="ECO:0000256" key="10">
    <source>
        <dbReference type="PIRSR" id="PIRSR000806-1"/>
    </source>
</evidence>
<dbReference type="InterPro" id="IPR016267">
    <property type="entry name" value="UDPGP_trans"/>
</dbReference>
<dbReference type="EC" id="2.7.7.9" evidence="3 9"/>
<dbReference type="FunFam" id="3.90.550.10:FF:000002">
    <property type="entry name" value="UTP--glucose-1-phosphate uridylyltransferase"/>
    <property type="match status" value="1"/>
</dbReference>
<evidence type="ECO:0000256" key="6">
    <source>
        <dbReference type="ARBA" id="ARBA00022695"/>
    </source>
</evidence>
<dbReference type="Gene3D" id="2.160.10.10">
    <property type="entry name" value="Hexapeptide repeat proteins"/>
    <property type="match status" value="1"/>
</dbReference>
<keyword evidence="5 9" id="KW-0808">Transferase</keyword>
<evidence type="ECO:0000313" key="13">
    <source>
        <dbReference type="Proteomes" id="UP001165289"/>
    </source>
</evidence>
<accession>A0AAV7JYI2</accession>
<dbReference type="Pfam" id="PF01704">
    <property type="entry name" value="UDPGP"/>
    <property type="match status" value="1"/>
</dbReference>
<evidence type="ECO:0000313" key="12">
    <source>
        <dbReference type="EMBL" id="KAI6653880.1"/>
    </source>
</evidence>
<reference evidence="12 13" key="1">
    <citation type="journal article" date="2023" name="BMC Biol.">
        <title>The compact genome of the sponge Oopsacas minuta (Hexactinellida) is lacking key metazoan core genes.</title>
        <authorList>
            <person name="Santini S."/>
            <person name="Schenkelaars Q."/>
            <person name="Jourda C."/>
            <person name="Duchesne M."/>
            <person name="Belahbib H."/>
            <person name="Rocher C."/>
            <person name="Selva M."/>
            <person name="Riesgo A."/>
            <person name="Vervoort M."/>
            <person name="Leys S.P."/>
            <person name="Kodjabachian L."/>
            <person name="Le Bivic A."/>
            <person name="Borchiellini C."/>
            <person name="Claverie J.M."/>
            <person name="Renard E."/>
        </authorList>
    </citation>
    <scope>NUCLEOTIDE SEQUENCE [LARGE SCALE GENOMIC DNA]</scope>
    <source>
        <strain evidence="12">SPO-2</strain>
    </source>
</reference>
<dbReference type="CDD" id="cd00897">
    <property type="entry name" value="UGPase_euk"/>
    <property type="match status" value="1"/>
</dbReference>
<dbReference type="Gene3D" id="3.90.550.10">
    <property type="entry name" value="Spore Coat Polysaccharide Biosynthesis Protein SpsA, Chain A"/>
    <property type="match status" value="1"/>
</dbReference>
<dbReference type="InterPro" id="IPR029044">
    <property type="entry name" value="Nucleotide-diphossugar_trans"/>
</dbReference>
<proteinExistence type="inferred from homology"/>
<comment type="function">
    <text evidence="7">UTP--glucose-1-phosphate uridylyltransferase catalyzing the conversion of glucose-1-phosphate into UDP-glucose, a crucial precursor for the production of glycogen.</text>
</comment>
<feature type="binding site" evidence="11">
    <location>
        <position position="204"/>
    </location>
    <ligand>
        <name>UTP</name>
        <dbReference type="ChEBI" id="CHEBI:46398"/>
    </ligand>
</feature>
<dbReference type="PANTHER" id="PTHR43511">
    <property type="match status" value="1"/>
</dbReference>
<dbReference type="Proteomes" id="UP001165289">
    <property type="component" value="Unassembled WGS sequence"/>
</dbReference>
<dbReference type="PIRSF" id="PIRSF000806">
    <property type="entry name" value="UDPGP"/>
    <property type="match status" value="1"/>
</dbReference>
<dbReference type="InterPro" id="IPR002618">
    <property type="entry name" value="UDPGP_fam"/>
</dbReference>
<dbReference type="GO" id="GO:0006011">
    <property type="term" value="P:UDP-alpha-D-glucose metabolic process"/>
    <property type="evidence" value="ECO:0007669"/>
    <property type="project" value="UniProtKB-UniRule"/>
</dbReference>
<evidence type="ECO:0000256" key="5">
    <source>
        <dbReference type="ARBA" id="ARBA00022679"/>
    </source>
</evidence>
<dbReference type="SUPFAM" id="SSF53448">
    <property type="entry name" value="Nucleotide-diphospho-sugar transferases"/>
    <property type="match status" value="1"/>
</dbReference>
<evidence type="ECO:0000256" key="7">
    <source>
        <dbReference type="ARBA" id="ARBA00023579"/>
    </source>
</evidence>
<feature type="binding site" evidence="11">
    <location>
        <position position="112"/>
    </location>
    <ligand>
        <name>UTP</name>
        <dbReference type="ChEBI" id="CHEBI:46398"/>
    </ligand>
</feature>
<evidence type="ECO:0000256" key="9">
    <source>
        <dbReference type="PIRNR" id="PIRNR000806"/>
    </source>
</evidence>
<name>A0AAV7JYI2_9METZ</name>
<evidence type="ECO:0000256" key="1">
    <source>
        <dbReference type="ARBA" id="ARBA00010401"/>
    </source>
</evidence>
<dbReference type="FunFam" id="2.160.10.10:FF:000001">
    <property type="entry name" value="UTP--glucose-1-phosphate uridylyltransferase"/>
    <property type="match status" value="1"/>
</dbReference>
<dbReference type="GO" id="GO:0003983">
    <property type="term" value="F:UTP:glucose-1-phosphate uridylyltransferase activity"/>
    <property type="evidence" value="ECO:0007669"/>
    <property type="project" value="UniProtKB-EC"/>
</dbReference>
<evidence type="ECO:0000256" key="3">
    <source>
        <dbReference type="ARBA" id="ARBA00012415"/>
    </source>
</evidence>
<comment type="caution">
    <text evidence="12">The sequence shown here is derived from an EMBL/GenBank/DDBJ whole genome shotgun (WGS) entry which is preliminary data.</text>
</comment>
<feature type="binding site" evidence="10">
    <location>
        <position position="205"/>
    </location>
    <ligand>
        <name>substrate</name>
    </ligand>
</feature>
<evidence type="ECO:0000256" key="8">
    <source>
        <dbReference type="ARBA" id="ARBA00047432"/>
    </source>
</evidence>
<feature type="binding site" evidence="11">
    <location>
        <position position="382"/>
    </location>
    <ligand>
        <name>UTP</name>
        <dbReference type="ChEBI" id="CHEBI:46398"/>
    </ligand>
</feature>
<comment type="subunit">
    <text evidence="2">Homooctamer.</text>
</comment>
<dbReference type="AlphaFoldDB" id="A0AAV7JYI2"/>
<comment type="similarity">
    <text evidence="1 9">Belongs to the UDPGP type 1 family.</text>
</comment>
<sequence>MLRGDSHDTSDSIKRLTQYCQRLEELAPLGERPSLNVNFKHFLKLFTQYLENRSQSLTRDWVQIKPIPSDELPLYTSLSIVQSESFIPLLDKLVVVKLNGGLGTSMGCEGPKSLITVRNDMTFLDIVVKQIQYINSTYGSNIPLVLMNSFNTDQETKRIEERYKSRILFYTFCQSKYPRLEKETLLPLVSDITDHDISSWYPPGHGDFYQSYINSGLCDEFLKMGKEYLFISNIDNLGATVDLKILNYMHNQSNTSLGSKPCEFLMEVTDKTRSDVKGGTLVYDNGVKTLLEIAQVPKQYVDEFVSVHKFKIFNTNNLWVRMSAIKRLISNGSLHMEPIVNMKTLENGLKVIQLENAIGAAIKCFDGAVGLNVPRSRFLPVKTTSDLLSLLSDLYCLESSTGVIYMNPLRSFPSVPLVKLGYNHFGRLKEFLERFEDIPQMLELDHLTVSGDIRFGKNVTLKGTVIIIANPGERIDIPMGSTLENKVISGNLRVLDH</sequence>
<organism evidence="12 13">
    <name type="scientific">Oopsacas minuta</name>
    <dbReference type="NCBI Taxonomy" id="111878"/>
    <lineage>
        <taxon>Eukaryota</taxon>
        <taxon>Metazoa</taxon>
        <taxon>Porifera</taxon>
        <taxon>Hexactinellida</taxon>
        <taxon>Hexasterophora</taxon>
        <taxon>Lyssacinosida</taxon>
        <taxon>Leucopsacidae</taxon>
        <taxon>Oopsacas</taxon>
    </lineage>
</organism>
<feature type="binding site" evidence="11">
    <location>
        <position position="174"/>
    </location>
    <ligand>
        <name>UTP</name>
        <dbReference type="ChEBI" id="CHEBI:46398"/>
    </ligand>
</feature>
<feature type="binding site" evidence="11">
    <location>
        <position position="235"/>
    </location>
    <ligand>
        <name>UTP</name>
        <dbReference type="ChEBI" id="CHEBI:46398"/>
    </ligand>
</feature>
<protein>
    <recommendedName>
        <fullName evidence="4 9">UTP--glucose-1-phosphate uridylyltransferase</fullName>
        <ecNumber evidence="3 9">2.7.7.9</ecNumber>
    </recommendedName>
</protein>
<keyword evidence="13" id="KW-1185">Reference proteome</keyword>
<comment type="catalytic activity">
    <reaction evidence="8">
        <text>alpha-D-glucose 1-phosphate + UTP + H(+) = UDP-alpha-D-glucose + diphosphate</text>
        <dbReference type="Rhea" id="RHEA:19889"/>
        <dbReference type="ChEBI" id="CHEBI:15378"/>
        <dbReference type="ChEBI" id="CHEBI:33019"/>
        <dbReference type="ChEBI" id="CHEBI:46398"/>
        <dbReference type="ChEBI" id="CHEBI:58601"/>
        <dbReference type="ChEBI" id="CHEBI:58885"/>
        <dbReference type="EC" id="2.7.7.9"/>
    </reaction>
    <physiologicalReaction direction="left-to-right" evidence="8">
        <dbReference type="Rhea" id="RHEA:19890"/>
    </physiologicalReaction>
</comment>
<evidence type="ECO:0000256" key="4">
    <source>
        <dbReference type="ARBA" id="ARBA00019048"/>
    </source>
</evidence>
<gene>
    <name evidence="12" type="ORF">LOD99_3056</name>
</gene>
<keyword evidence="6 9" id="KW-0548">Nucleotidyltransferase</keyword>
<dbReference type="EMBL" id="JAKMXF010000244">
    <property type="protein sequence ID" value="KAI6653880.1"/>
    <property type="molecule type" value="Genomic_DNA"/>
</dbReference>
<evidence type="ECO:0000256" key="2">
    <source>
        <dbReference type="ARBA" id="ARBA00011823"/>
    </source>
</evidence>